<evidence type="ECO:0000259" key="2">
    <source>
        <dbReference type="Pfam" id="PF00931"/>
    </source>
</evidence>
<proteinExistence type="predicted"/>
<name>A0AA38R610_9PEZI</name>
<dbReference type="InterPro" id="IPR027417">
    <property type="entry name" value="P-loop_NTPase"/>
</dbReference>
<feature type="signal peptide" evidence="1">
    <location>
        <begin position="1"/>
        <end position="24"/>
    </location>
</feature>
<keyword evidence="4" id="KW-1185">Reference proteome</keyword>
<evidence type="ECO:0000313" key="3">
    <source>
        <dbReference type="EMBL" id="KAJ9137084.1"/>
    </source>
</evidence>
<dbReference type="Proteomes" id="UP001174694">
    <property type="component" value="Unassembled WGS sequence"/>
</dbReference>
<dbReference type="Pfam" id="PF00931">
    <property type="entry name" value="NB-ARC"/>
    <property type="match status" value="1"/>
</dbReference>
<reference evidence="3" key="1">
    <citation type="submission" date="2022-07" db="EMBL/GenBank/DDBJ databases">
        <title>Fungi with potential for degradation of polypropylene.</title>
        <authorList>
            <person name="Gostincar C."/>
        </authorList>
    </citation>
    <scope>NUCLEOTIDE SEQUENCE</scope>
    <source>
        <strain evidence="3">EXF-13308</strain>
    </source>
</reference>
<dbReference type="PANTHER" id="PTHR35205:SF1">
    <property type="entry name" value="ZU5 DOMAIN-CONTAINING PROTEIN"/>
    <property type="match status" value="1"/>
</dbReference>
<dbReference type="InterPro" id="IPR002182">
    <property type="entry name" value="NB-ARC"/>
</dbReference>
<sequence>MDAAGLAISVVGLIAEVTAAVARAQSAPKEVQGVYDRLRTLNGCLGQFNTVLTSEDASFAIKTHLQKWEEVVNQLGLDTKELLGVVQQAHTNLSANPLRRLQAKIGFAIDRDKISTLERKLSAHIETLELLMGTLHTEQLAAVQKDLAKMSLESKFRDGFKLPFHLSNVPVIHEFINRPEDMAALEAVLLPKPSDPRRQTLVLHGMGGIGKTQLAVEFARKHRSTYSCIFFIDGASREALLRSFLVIYQRIIQEDKPRDDNAQNSIAYLAEVVKEVLGWFDSPGNDDWLLIFDNVDRAPSDHDGFEIQSYFPSRDSGSILVTTRLPSLPISGHRRRLAPMSPMQASSLLRSFVLGSTSSRSEYELLTQLAGLPLALAQAGKFIQSLGIDLDEYLELYNNSSKGEIMGASFEGTSPGSMSTTWLTSVNLLKERMGSENEADKHSRAYRLLQLFAYFDSANLDYEVLRRGLVGNDVPNWFQQTFRTKLAFYSTVQVLLDLSLLDSTATPGCYSMHRVMYEWLAHTLVRETDPEFLTIAVAAVGFAVPDVLTPGLPREQARLILHANAMLPRLLEYSCSFPMVDFSKMNQQELATSASLLHEMPDYLLHRQFDYPLRFSSNLFWMDGKKTEALNILDASITHHRQAGLSDNHPILLVLKYSRCAKVMYSQPKLAGALFQQLLQQFVSMKLPYWIIKTRNMQALFHLQNWQLAEASEIWLELLSQCLEAYSPTHDLTSMVVYNMASFQDRLPESRLKSLRKLVEKVYEATEAVALVDLKSREMIREIATFYLRCGDSARAEQILQRILQMEIMRNGEGSLAAAMARADLETTLRGLQRGV</sequence>
<dbReference type="GO" id="GO:0043531">
    <property type="term" value="F:ADP binding"/>
    <property type="evidence" value="ECO:0007669"/>
    <property type="project" value="InterPro"/>
</dbReference>
<feature type="domain" description="NB-ARC" evidence="2">
    <location>
        <begin position="197"/>
        <end position="327"/>
    </location>
</feature>
<gene>
    <name evidence="3" type="ORF">NKR23_g9430</name>
</gene>
<keyword evidence="1" id="KW-0732">Signal</keyword>
<accession>A0AA38R610</accession>
<dbReference type="PANTHER" id="PTHR35205">
    <property type="entry name" value="NB-ARC AND TPR DOMAIN PROTEIN"/>
    <property type="match status" value="1"/>
</dbReference>
<dbReference type="EMBL" id="JANBVO010000036">
    <property type="protein sequence ID" value="KAJ9137084.1"/>
    <property type="molecule type" value="Genomic_DNA"/>
</dbReference>
<dbReference type="PRINTS" id="PR00364">
    <property type="entry name" value="DISEASERSIST"/>
</dbReference>
<dbReference type="Gene3D" id="3.40.50.300">
    <property type="entry name" value="P-loop containing nucleotide triphosphate hydrolases"/>
    <property type="match status" value="1"/>
</dbReference>
<feature type="chain" id="PRO_5041364687" description="NB-ARC domain-containing protein" evidence="1">
    <location>
        <begin position="25"/>
        <end position="836"/>
    </location>
</feature>
<evidence type="ECO:0000256" key="1">
    <source>
        <dbReference type="SAM" id="SignalP"/>
    </source>
</evidence>
<dbReference type="SUPFAM" id="SSF52540">
    <property type="entry name" value="P-loop containing nucleoside triphosphate hydrolases"/>
    <property type="match status" value="1"/>
</dbReference>
<organism evidence="3 4">
    <name type="scientific">Pleurostoma richardsiae</name>
    <dbReference type="NCBI Taxonomy" id="41990"/>
    <lineage>
        <taxon>Eukaryota</taxon>
        <taxon>Fungi</taxon>
        <taxon>Dikarya</taxon>
        <taxon>Ascomycota</taxon>
        <taxon>Pezizomycotina</taxon>
        <taxon>Sordariomycetes</taxon>
        <taxon>Sordariomycetidae</taxon>
        <taxon>Calosphaeriales</taxon>
        <taxon>Pleurostomataceae</taxon>
        <taxon>Pleurostoma</taxon>
    </lineage>
</organism>
<comment type="caution">
    <text evidence="3">The sequence shown here is derived from an EMBL/GenBank/DDBJ whole genome shotgun (WGS) entry which is preliminary data.</text>
</comment>
<protein>
    <recommendedName>
        <fullName evidence="2">NB-ARC domain-containing protein</fullName>
    </recommendedName>
</protein>
<evidence type="ECO:0000313" key="4">
    <source>
        <dbReference type="Proteomes" id="UP001174694"/>
    </source>
</evidence>
<dbReference type="AlphaFoldDB" id="A0AA38R610"/>